<comment type="similarity">
    <text evidence="1">Belongs to the universal ribosomal protein uL24 family.</text>
</comment>
<dbReference type="InterPro" id="IPR005756">
    <property type="entry name" value="Ribosomal_uL24_euk/arc"/>
</dbReference>
<evidence type="ECO:0000256" key="4">
    <source>
        <dbReference type="SAM" id="MobiDB-lite"/>
    </source>
</evidence>
<dbReference type="Ensembl" id="ENSORLT00000034082.1">
    <property type="protein sequence ID" value="ENSORLP00000034280.1"/>
    <property type="gene ID" value="ENSORLG00000022936.1"/>
</dbReference>
<dbReference type="GO" id="GO:0003723">
    <property type="term" value="F:RNA binding"/>
    <property type="evidence" value="ECO:0000318"/>
    <property type="project" value="GO_Central"/>
</dbReference>
<dbReference type="Bgee" id="ENSORLG00000022936">
    <property type="expression patterns" value="Expressed in mesonephros and 2 other cell types or tissues"/>
</dbReference>
<dbReference type="GO" id="GO:0002181">
    <property type="term" value="P:cytoplasmic translation"/>
    <property type="evidence" value="ECO:0000318"/>
    <property type="project" value="GO_Central"/>
</dbReference>
<evidence type="ECO:0000256" key="2">
    <source>
        <dbReference type="ARBA" id="ARBA00022980"/>
    </source>
</evidence>
<keyword evidence="6" id="KW-1185">Reference proteome</keyword>
<evidence type="ECO:0000256" key="3">
    <source>
        <dbReference type="ARBA" id="ARBA00023274"/>
    </source>
</evidence>
<reference evidence="5 6" key="1">
    <citation type="journal article" date="2007" name="Nature">
        <title>The medaka draft genome and insights into vertebrate genome evolution.</title>
        <authorList>
            <person name="Kasahara M."/>
            <person name="Naruse K."/>
            <person name="Sasaki S."/>
            <person name="Nakatani Y."/>
            <person name="Qu W."/>
            <person name="Ahsan B."/>
            <person name="Yamada T."/>
            <person name="Nagayasu Y."/>
            <person name="Doi K."/>
            <person name="Kasai Y."/>
            <person name="Jindo T."/>
            <person name="Kobayashi D."/>
            <person name="Shimada A."/>
            <person name="Toyoda A."/>
            <person name="Kuroki Y."/>
            <person name="Fujiyama A."/>
            <person name="Sasaki T."/>
            <person name="Shimizu A."/>
            <person name="Asakawa S."/>
            <person name="Shimizu N."/>
            <person name="Hashimoto S."/>
            <person name="Yang J."/>
            <person name="Lee Y."/>
            <person name="Matsushima K."/>
            <person name="Sugano S."/>
            <person name="Sakaizumi M."/>
            <person name="Narita T."/>
            <person name="Ohishi K."/>
            <person name="Haga S."/>
            <person name="Ohta F."/>
            <person name="Nomoto H."/>
            <person name="Nogata K."/>
            <person name="Morishita T."/>
            <person name="Endo T."/>
            <person name="Shin-I T."/>
            <person name="Takeda H."/>
            <person name="Morishita S."/>
            <person name="Kohara Y."/>
        </authorList>
    </citation>
    <scope>NUCLEOTIDE SEQUENCE [LARGE SCALE GENOMIC DNA]</scope>
    <source>
        <strain evidence="5 6">Hd-rR</strain>
    </source>
</reference>
<evidence type="ECO:0000256" key="1">
    <source>
        <dbReference type="ARBA" id="ARBA00010618"/>
    </source>
</evidence>
<dbReference type="GO" id="GO:0003735">
    <property type="term" value="F:structural constituent of ribosome"/>
    <property type="evidence" value="ECO:0000318"/>
    <property type="project" value="GO_Central"/>
</dbReference>
<dbReference type="Proteomes" id="UP000001038">
    <property type="component" value="Chromosome 11"/>
</dbReference>
<keyword evidence="3" id="KW-0687">Ribonucleoprotein</keyword>
<feature type="region of interest" description="Disordered" evidence="4">
    <location>
        <begin position="13"/>
        <end position="37"/>
    </location>
</feature>
<reference evidence="5" key="2">
    <citation type="submission" date="2025-08" db="UniProtKB">
        <authorList>
            <consortium name="Ensembl"/>
        </authorList>
    </citation>
    <scope>IDENTIFICATION</scope>
    <source>
        <strain evidence="5">Hd-rR</strain>
    </source>
</reference>
<dbReference type="Pfam" id="PF16906">
    <property type="entry name" value="Ribosomal_L26"/>
    <property type="match status" value="1"/>
</dbReference>
<dbReference type="InterPro" id="IPR014722">
    <property type="entry name" value="Rib_uL2_dom2"/>
</dbReference>
<dbReference type="STRING" id="8090.ENSORLP00000034280"/>
<protein>
    <submittedName>
        <fullName evidence="5">Uncharacterized protein</fullName>
    </submittedName>
</protein>
<dbReference type="InParanoid" id="A0A3B3HRB2"/>
<dbReference type="GO" id="GO:0042273">
    <property type="term" value="P:ribosomal large subunit biogenesis"/>
    <property type="evidence" value="ECO:0000318"/>
    <property type="project" value="GO_Central"/>
</dbReference>
<dbReference type="Gene3D" id="2.30.30.30">
    <property type="match status" value="1"/>
</dbReference>
<dbReference type="AlphaFoldDB" id="A0A3B3HRB2"/>
<reference evidence="5" key="3">
    <citation type="submission" date="2025-09" db="UniProtKB">
        <authorList>
            <consortium name="Ensembl"/>
        </authorList>
    </citation>
    <scope>IDENTIFICATION</scope>
    <source>
        <strain evidence="5">Hd-rR</strain>
    </source>
</reference>
<accession>A0A3B3HRB2</accession>
<proteinExistence type="inferred from homology"/>
<evidence type="ECO:0000313" key="6">
    <source>
        <dbReference type="Proteomes" id="UP000001038"/>
    </source>
</evidence>
<dbReference type="GO" id="GO:0022625">
    <property type="term" value="C:cytosolic large ribosomal subunit"/>
    <property type="evidence" value="ECO:0000318"/>
    <property type="project" value="GO_Central"/>
</dbReference>
<organism evidence="5 6">
    <name type="scientific">Oryzias latipes</name>
    <name type="common">Japanese rice fish</name>
    <name type="synonym">Japanese killifish</name>
    <dbReference type="NCBI Taxonomy" id="8090"/>
    <lineage>
        <taxon>Eukaryota</taxon>
        <taxon>Metazoa</taxon>
        <taxon>Chordata</taxon>
        <taxon>Craniata</taxon>
        <taxon>Vertebrata</taxon>
        <taxon>Euteleostomi</taxon>
        <taxon>Actinopterygii</taxon>
        <taxon>Neopterygii</taxon>
        <taxon>Teleostei</taxon>
        <taxon>Neoteleostei</taxon>
        <taxon>Acanthomorphata</taxon>
        <taxon>Ovalentaria</taxon>
        <taxon>Atherinomorphae</taxon>
        <taxon>Beloniformes</taxon>
        <taxon>Adrianichthyidae</taxon>
        <taxon>Oryziinae</taxon>
        <taxon>Oryzias</taxon>
    </lineage>
</organism>
<name>A0A3B3HRB2_ORYLA</name>
<keyword evidence="2" id="KW-0689">Ribosomal protein</keyword>
<sequence length="95" mass="10623">MKLNPFVTSSHCKAAFTPNAPSPSAERSRLSPMSNDDVNGHYKAEYAIGCVQREKADGTTDHVSIIPNKEAITRLKLIKDRRKILEDKTKSHTEE</sequence>
<evidence type="ECO:0000313" key="5">
    <source>
        <dbReference type="Ensembl" id="ENSORLP00000034280.1"/>
    </source>
</evidence>